<dbReference type="EMBL" id="QJVJ01000001">
    <property type="protein sequence ID" value="PYI57164.1"/>
    <property type="molecule type" value="Genomic_DNA"/>
</dbReference>
<dbReference type="PROSITE" id="PS50109">
    <property type="entry name" value="HIS_KIN"/>
    <property type="match status" value="1"/>
</dbReference>
<evidence type="ECO:0000313" key="18">
    <source>
        <dbReference type="Proteomes" id="UP000247476"/>
    </source>
</evidence>
<keyword evidence="10" id="KW-0067">ATP-binding</keyword>
<evidence type="ECO:0000259" key="16">
    <source>
        <dbReference type="PROSITE" id="PS50885"/>
    </source>
</evidence>
<dbReference type="AlphaFoldDB" id="A0A2V5KFE8"/>
<comment type="caution">
    <text evidence="17">The sequence shown here is derived from an EMBL/GenBank/DDBJ whole genome shotgun (WGS) entry which is preliminary data.</text>
</comment>
<dbReference type="InterPro" id="IPR003660">
    <property type="entry name" value="HAMP_dom"/>
</dbReference>
<dbReference type="Gene3D" id="1.10.8.500">
    <property type="entry name" value="HAMP domain in histidine kinase"/>
    <property type="match status" value="1"/>
</dbReference>
<comment type="subcellular location">
    <subcellularLocation>
        <location evidence="2">Cell membrane</location>
        <topology evidence="2">Multi-pass membrane protein</topology>
    </subcellularLocation>
</comment>
<evidence type="ECO:0000256" key="11">
    <source>
        <dbReference type="ARBA" id="ARBA00022989"/>
    </source>
</evidence>
<dbReference type="Pfam" id="PF02518">
    <property type="entry name" value="HATPase_c"/>
    <property type="match status" value="1"/>
</dbReference>
<accession>A0A2V5KFE8</accession>
<evidence type="ECO:0000256" key="1">
    <source>
        <dbReference type="ARBA" id="ARBA00000085"/>
    </source>
</evidence>
<dbReference type="Pfam" id="PF06580">
    <property type="entry name" value="His_kinase"/>
    <property type="match status" value="1"/>
</dbReference>
<proteinExistence type="predicted"/>
<keyword evidence="7 14" id="KW-0812">Transmembrane</keyword>
<dbReference type="SMART" id="SM00387">
    <property type="entry name" value="HATPase_c"/>
    <property type="match status" value="1"/>
</dbReference>
<sequence>MIRLFRTSIRNKLIAFLLAAVIVPLSTSIVITYGYTKRTVAEERIGVTSSLLVQGKENIRHYMDTIHQTTLSVYNDNTLNLILQTGSTDYLSEQETYRALVHMANAMTDVYQVYLYMDRPKQPYLMINGLFKRFPTEGPPFRPNLGAAEVVVEPPHPSGTYGYPQTPYIEPAVVMTMHRSIKRVPASEEIGTLSVDVNMKGLVAMCESLYDRTREELYILDDEGRVIYGPDDRRWGNRIGEGWDAELLSRPEPSGSVSWKGERFQGIQVYNRLETGYLKWTIVKRIPDDVLYKQARDLTRINTFVLVAFSLLSIGVTVGVAFLFTAPIKRLLGYISAIQKGDMNVNIDMKRKDEFGILAARFRSMMQHINNLIVKEYRLELANRTNQLKALQAQIHPHFLYNALQSIGTLALQMNAPHIYKLISALGKMMRYSMNTAETSVPLSKEIDHIRSYVELQRQRFDGKLSLAIEADEETLRSEVPKMMLQPIVENYFKYGFDPASGEDGELVVRCRVEENDALVVTVRDNGRGADPERLNEVRRLLRRAGKGSDADSEEPDGGGIGLLNVLSRLKLVYGERADMRIEAVQPHGFEVTLTIPWNRNEARV</sequence>
<dbReference type="PANTHER" id="PTHR34220">
    <property type="entry name" value="SENSOR HISTIDINE KINASE YPDA"/>
    <property type="match status" value="1"/>
</dbReference>
<dbReference type="Gene3D" id="3.30.450.20">
    <property type="entry name" value="PAS domain"/>
    <property type="match status" value="1"/>
</dbReference>
<dbReference type="GO" id="GO:0005886">
    <property type="term" value="C:plasma membrane"/>
    <property type="evidence" value="ECO:0007669"/>
    <property type="project" value="UniProtKB-SubCell"/>
</dbReference>
<comment type="catalytic activity">
    <reaction evidence="1">
        <text>ATP + protein L-histidine = ADP + protein N-phospho-L-histidine.</text>
        <dbReference type="EC" id="2.7.13.3"/>
    </reaction>
</comment>
<evidence type="ECO:0000313" key="17">
    <source>
        <dbReference type="EMBL" id="PYI57164.1"/>
    </source>
</evidence>
<keyword evidence="13 14" id="KW-0472">Membrane</keyword>
<evidence type="ECO:0000259" key="15">
    <source>
        <dbReference type="PROSITE" id="PS50109"/>
    </source>
</evidence>
<keyword evidence="9 17" id="KW-0418">Kinase</keyword>
<keyword evidence="11 14" id="KW-1133">Transmembrane helix</keyword>
<gene>
    <name evidence="17" type="ORF">DLM86_01615</name>
</gene>
<evidence type="ECO:0000256" key="8">
    <source>
        <dbReference type="ARBA" id="ARBA00022741"/>
    </source>
</evidence>
<evidence type="ECO:0000256" key="3">
    <source>
        <dbReference type="ARBA" id="ARBA00012438"/>
    </source>
</evidence>
<dbReference type="Pfam" id="PF00672">
    <property type="entry name" value="HAMP"/>
    <property type="match status" value="1"/>
</dbReference>
<keyword evidence="8" id="KW-0547">Nucleotide-binding</keyword>
<dbReference type="Gene3D" id="3.30.565.10">
    <property type="entry name" value="Histidine kinase-like ATPase, C-terminal domain"/>
    <property type="match status" value="1"/>
</dbReference>
<dbReference type="InterPro" id="IPR036890">
    <property type="entry name" value="HATPase_C_sf"/>
</dbReference>
<evidence type="ECO:0000256" key="6">
    <source>
        <dbReference type="ARBA" id="ARBA00022679"/>
    </source>
</evidence>
<dbReference type="SMART" id="SM00304">
    <property type="entry name" value="HAMP"/>
    <property type="match status" value="1"/>
</dbReference>
<keyword evidence="4" id="KW-1003">Cell membrane</keyword>
<dbReference type="GO" id="GO:0000155">
    <property type="term" value="F:phosphorelay sensor kinase activity"/>
    <property type="evidence" value="ECO:0007669"/>
    <property type="project" value="InterPro"/>
</dbReference>
<organism evidence="17 18">
    <name type="scientific">Paenibacillus flagellatus</name>
    <dbReference type="NCBI Taxonomy" id="2211139"/>
    <lineage>
        <taxon>Bacteria</taxon>
        <taxon>Bacillati</taxon>
        <taxon>Bacillota</taxon>
        <taxon>Bacilli</taxon>
        <taxon>Bacillales</taxon>
        <taxon>Paenibacillaceae</taxon>
        <taxon>Paenibacillus</taxon>
    </lineage>
</organism>
<keyword evidence="5" id="KW-0597">Phosphoprotein</keyword>
<evidence type="ECO:0000256" key="7">
    <source>
        <dbReference type="ARBA" id="ARBA00022692"/>
    </source>
</evidence>
<keyword evidence="12" id="KW-0902">Two-component regulatory system</keyword>
<keyword evidence="18" id="KW-1185">Reference proteome</keyword>
<evidence type="ECO:0000256" key="10">
    <source>
        <dbReference type="ARBA" id="ARBA00022840"/>
    </source>
</evidence>
<keyword evidence="6" id="KW-0808">Transferase</keyword>
<dbReference type="InterPro" id="IPR005467">
    <property type="entry name" value="His_kinase_dom"/>
</dbReference>
<dbReference type="PANTHER" id="PTHR34220:SF11">
    <property type="entry name" value="SENSOR PROTEIN KINASE HPTS"/>
    <property type="match status" value="1"/>
</dbReference>
<dbReference type="SUPFAM" id="SSF158472">
    <property type="entry name" value="HAMP domain-like"/>
    <property type="match status" value="1"/>
</dbReference>
<dbReference type="Proteomes" id="UP000247476">
    <property type="component" value="Unassembled WGS sequence"/>
</dbReference>
<dbReference type="SUPFAM" id="SSF55874">
    <property type="entry name" value="ATPase domain of HSP90 chaperone/DNA topoisomerase II/histidine kinase"/>
    <property type="match status" value="1"/>
</dbReference>
<evidence type="ECO:0000256" key="9">
    <source>
        <dbReference type="ARBA" id="ARBA00022777"/>
    </source>
</evidence>
<reference evidence="17 18" key="1">
    <citation type="submission" date="2018-05" db="EMBL/GenBank/DDBJ databases">
        <title>Paenibacillus flagellatus sp. nov., isolated from selenium mineral soil.</title>
        <authorList>
            <person name="Dai X."/>
        </authorList>
    </citation>
    <scope>NUCLEOTIDE SEQUENCE [LARGE SCALE GENOMIC DNA]</scope>
    <source>
        <strain evidence="17 18">DXL2</strain>
    </source>
</reference>
<dbReference type="GO" id="GO:0005524">
    <property type="term" value="F:ATP binding"/>
    <property type="evidence" value="ECO:0007669"/>
    <property type="project" value="UniProtKB-KW"/>
</dbReference>
<evidence type="ECO:0000256" key="2">
    <source>
        <dbReference type="ARBA" id="ARBA00004651"/>
    </source>
</evidence>
<evidence type="ECO:0000256" key="4">
    <source>
        <dbReference type="ARBA" id="ARBA00022475"/>
    </source>
</evidence>
<feature type="transmembrane region" description="Helical" evidence="14">
    <location>
        <begin position="304"/>
        <end position="324"/>
    </location>
</feature>
<evidence type="ECO:0000256" key="13">
    <source>
        <dbReference type="ARBA" id="ARBA00023136"/>
    </source>
</evidence>
<name>A0A2V5KFE8_9BACL</name>
<evidence type="ECO:0000256" key="14">
    <source>
        <dbReference type="SAM" id="Phobius"/>
    </source>
</evidence>
<protein>
    <recommendedName>
        <fullName evidence="3">histidine kinase</fullName>
        <ecNumber evidence="3">2.7.13.3</ecNumber>
    </recommendedName>
</protein>
<dbReference type="InterPro" id="IPR050640">
    <property type="entry name" value="Bact_2-comp_sensor_kinase"/>
</dbReference>
<feature type="domain" description="Histidine kinase" evidence="15">
    <location>
        <begin position="372"/>
        <end position="600"/>
    </location>
</feature>
<dbReference type="InterPro" id="IPR003594">
    <property type="entry name" value="HATPase_dom"/>
</dbReference>
<dbReference type="EC" id="2.7.13.3" evidence="3"/>
<dbReference type="PROSITE" id="PS50885">
    <property type="entry name" value="HAMP"/>
    <property type="match status" value="1"/>
</dbReference>
<evidence type="ECO:0000256" key="5">
    <source>
        <dbReference type="ARBA" id="ARBA00022553"/>
    </source>
</evidence>
<evidence type="ECO:0000256" key="12">
    <source>
        <dbReference type="ARBA" id="ARBA00023012"/>
    </source>
</evidence>
<dbReference type="RefSeq" id="WP_110838203.1">
    <property type="nucleotide sequence ID" value="NZ_QJVJ01000001.1"/>
</dbReference>
<feature type="domain" description="HAMP" evidence="16">
    <location>
        <begin position="322"/>
        <end position="374"/>
    </location>
</feature>
<dbReference type="InterPro" id="IPR010559">
    <property type="entry name" value="Sig_transdc_His_kin_internal"/>
</dbReference>
<dbReference type="OrthoDB" id="9776552at2"/>
<dbReference type="CDD" id="cd06225">
    <property type="entry name" value="HAMP"/>
    <property type="match status" value="1"/>
</dbReference>